<dbReference type="GO" id="GO:0043130">
    <property type="term" value="F:ubiquitin binding"/>
    <property type="evidence" value="ECO:0007669"/>
    <property type="project" value="InterPro"/>
</dbReference>
<keyword evidence="4" id="KW-0813">Transport</keyword>
<dbReference type="Pfam" id="PF00790">
    <property type="entry name" value="VHS"/>
    <property type="match status" value="1"/>
</dbReference>
<sequence length="171" mass="19203">MGWFSSGSPFDPDVEKATSESNTTENWNLILEICDKVGTSAINSKDCLKAITNRLNHADPHVVLQAITLLEACVKNCGTAFALEVASRDFEQELSKLLRQKHQPKIHEKLKLLLKSWAEEEFKNDPQLSLIPSLYYKLKQEGMDFNVQPDPSNRVSDASYFVLNSCNSPST</sequence>
<dbReference type="AlphaFoldDB" id="A0A1S3DNK5"/>
<proteinExistence type="inferred from homology"/>
<evidence type="ECO:0000256" key="4">
    <source>
        <dbReference type="ARBA" id="ARBA00022448"/>
    </source>
</evidence>
<dbReference type="OMA" id="NVHETAN"/>
<dbReference type="CDD" id="cd03568">
    <property type="entry name" value="VHS_STAM"/>
    <property type="match status" value="1"/>
</dbReference>
<dbReference type="STRING" id="121845.A0A1S3DNK5"/>
<comment type="subcellular location">
    <subcellularLocation>
        <location evidence="1">Endosome</location>
    </subcellularLocation>
</comment>
<evidence type="ECO:0000256" key="5">
    <source>
        <dbReference type="ARBA" id="ARBA00022753"/>
    </source>
</evidence>
<dbReference type="GO" id="GO:0043328">
    <property type="term" value="P:protein transport to vacuole involved in ubiquitin-dependent protein catabolic process via the multivesicular body sorting pathway"/>
    <property type="evidence" value="ECO:0007669"/>
    <property type="project" value="TreeGrafter"/>
</dbReference>
<dbReference type="InterPro" id="IPR002014">
    <property type="entry name" value="VHS_dom"/>
</dbReference>
<comment type="similarity">
    <text evidence="2">Belongs to the STAM family.</text>
</comment>
<reference evidence="9" key="1">
    <citation type="submission" date="2025-08" db="UniProtKB">
        <authorList>
            <consortium name="RefSeq"/>
        </authorList>
    </citation>
    <scope>IDENTIFICATION</scope>
</reference>
<gene>
    <name evidence="9" type="primary">LOC103522036</name>
</gene>
<dbReference type="SMART" id="SM00288">
    <property type="entry name" value="VHS"/>
    <property type="match status" value="1"/>
</dbReference>
<dbReference type="PROSITE" id="PS50179">
    <property type="entry name" value="VHS"/>
    <property type="match status" value="1"/>
</dbReference>
<accession>A0A1S3DNK5</accession>
<name>A0A1S3DNK5_DIACI</name>
<keyword evidence="8" id="KW-1185">Reference proteome</keyword>
<organism evidence="8 9">
    <name type="scientific">Diaphorina citri</name>
    <name type="common">Asian citrus psyllid</name>
    <dbReference type="NCBI Taxonomy" id="121845"/>
    <lineage>
        <taxon>Eukaryota</taxon>
        <taxon>Metazoa</taxon>
        <taxon>Ecdysozoa</taxon>
        <taxon>Arthropoda</taxon>
        <taxon>Hexapoda</taxon>
        <taxon>Insecta</taxon>
        <taxon>Pterygota</taxon>
        <taxon>Neoptera</taxon>
        <taxon>Paraneoptera</taxon>
        <taxon>Hemiptera</taxon>
        <taxon>Sternorrhyncha</taxon>
        <taxon>Psylloidea</taxon>
        <taxon>Psyllidae</taxon>
        <taxon>Diaphorininae</taxon>
        <taxon>Diaphorina</taxon>
    </lineage>
</organism>
<dbReference type="RefSeq" id="XP_008485367.2">
    <property type="nucleotide sequence ID" value="XM_008487145.3"/>
</dbReference>
<dbReference type="KEGG" id="dci:103522036"/>
<dbReference type="PANTHER" id="PTHR45929:SF3">
    <property type="entry name" value="JAK PATHWAY SIGNAL TRANSDUCTION ADAPTOR MOLECULE"/>
    <property type="match status" value="1"/>
</dbReference>
<evidence type="ECO:0000313" key="8">
    <source>
        <dbReference type="Proteomes" id="UP000079169"/>
    </source>
</evidence>
<evidence type="ECO:0000313" key="9">
    <source>
        <dbReference type="RefSeq" id="XP_008485367.2"/>
    </source>
</evidence>
<protein>
    <submittedName>
        <fullName evidence="9">Signal transducing adapter molecule 1</fullName>
    </submittedName>
</protein>
<dbReference type="CTD" id="8027"/>
<dbReference type="Gene3D" id="1.25.40.90">
    <property type="match status" value="1"/>
</dbReference>
<evidence type="ECO:0000256" key="1">
    <source>
        <dbReference type="ARBA" id="ARBA00004177"/>
    </source>
</evidence>
<keyword evidence="6" id="KW-0653">Protein transport</keyword>
<dbReference type="SUPFAM" id="SSF48464">
    <property type="entry name" value="ENTH/VHS domain"/>
    <property type="match status" value="1"/>
</dbReference>
<dbReference type="InterPro" id="IPR008942">
    <property type="entry name" value="ENTH_VHS"/>
</dbReference>
<dbReference type="InterPro" id="IPR050670">
    <property type="entry name" value="STAM"/>
</dbReference>
<dbReference type="GO" id="GO:0035091">
    <property type="term" value="F:phosphatidylinositol binding"/>
    <property type="evidence" value="ECO:0007669"/>
    <property type="project" value="InterPro"/>
</dbReference>
<evidence type="ECO:0000259" key="7">
    <source>
        <dbReference type="PROSITE" id="PS50179"/>
    </source>
</evidence>
<evidence type="ECO:0000256" key="6">
    <source>
        <dbReference type="ARBA" id="ARBA00022927"/>
    </source>
</evidence>
<dbReference type="PaxDb" id="121845-A0A1S3DNK5"/>
<feature type="domain" description="VHS" evidence="7">
    <location>
        <begin position="17"/>
        <end position="146"/>
    </location>
</feature>
<dbReference type="PANTHER" id="PTHR45929">
    <property type="entry name" value="JAK PATHWAY SIGNAL TRANSDUCTION ADAPTOR MOLECULE"/>
    <property type="match status" value="1"/>
</dbReference>
<dbReference type="FunFam" id="1.25.40.90:FF:000009">
    <property type="entry name" value="Putative signal transducing adapter molecule 1"/>
    <property type="match status" value="1"/>
</dbReference>
<dbReference type="GeneID" id="103522036"/>
<evidence type="ECO:0000256" key="3">
    <source>
        <dbReference type="ARBA" id="ARBA00022443"/>
    </source>
</evidence>
<evidence type="ECO:0000256" key="2">
    <source>
        <dbReference type="ARBA" id="ARBA00009666"/>
    </source>
</evidence>
<dbReference type="GO" id="GO:0033565">
    <property type="term" value="C:ESCRT-0 complex"/>
    <property type="evidence" value="ECO:0007669"/>
    <property type="project" value="TreeGrafter"/>
</dbReference>
<keyword evidence="3" id="KW-0728">SH3 domain</keyword>
<keyword evidence="5" id="KW-0967">Endosome</keyword>
<dbReference type="Proteomes" id="UP000079169">
    <property type="component" value="Unplaced"/>
</dbReference>